<proteinExistence type="predicted"/>
<organism evidence="2 3">
    <name type="scientific">Kineococcus halophytocola</name>
    <dbReference type="NCBI Taxonomy" id="3234027"/>
    <lineage>
        <taxon>Bacteria</taxon>
        <taxon>Bacillati</taxon>
        <taxon>Actinomycetota</taxon>
        <taxon>Actinomycetes</taxon>
        <taxon>Kineosporiales</taxon>
        <taxon>Kineosporiaceae</taxon>
        <taxon>Kineococcus</taxon>
    </lineage>
</organism>
<keyword evidence="3" id="KW-1185">Reference proteome</keyword>
<dbReference type="Gene3D" id="3.30.950.30">
    <property type="entry name" value="Schlafen, AAA domain"/>
    <property type="match status" value="1"/>
</dbReference>
<dbReference type="InterPro" id="IPR007421">
    <property type="entry name" value="Schlafen_AlbA_2_dom"/>
</dbReference>
<reference evidence="2 3" key="1">
    <citation type="submission" date="2024-07" db="EMBL/GenBank/DDBJ databases">
        <authorList>
            <person name="Thanompreechachai J."/>
            <person name="Duangmal K."/>
        </authorList>
    </citation>
    <scope>NUCLEOTIDE SEQUENCE [LARGE SCALE GENOMIC DNA]</scope>
    <source>
        <strain evidence="2 3">LSe6-4</strain>
    </source>
</reference>
<evidence type="ECO:0000313" key="3">
    <source>
        <dbReference type="Proteomes" id="UP001565927"/>
    </source>
</evidence>
<name>A0ABV4H2M7_9ACTN</name>
<dbReference type="Proteomes" id="UP001565927">
    <property type="component" value="Unassembled WGS sequence"/>
</dbReference>
<gene>
    <name evidence="2" type="ORF">AB2L27_13790</name>
</gene>
<protein>
    <submittedName>
        <fullName evidence="2">Helix-turn-helix domain-containing protein</fullName>
    </submittedName>
</protein>
<sequence>MLDRASGPVHGLESLHVDLEEEAGRRQGRSILPGTPENATAARVLAAEATCMANTPGGGALIVGVADDGTLIGTELDEQWLRRRIHDLTDRRLTVDVTPVTCRGVRLLLVRSPEAVHPIPFEHEYHHRVGDSCVEVDATRWEDLRRRRNGWDWSAQDSGVPVTAARSTALQRARDVLLAAGEEKGLDLATATDGDLLRRLGWSPRTAP</sequence>
<accession>A0ABV4H2M7</accession>
<comment type="caution">
    <text evidence="2">The sequence shown here is derived from an EMBL/GenBank/DDBJ whole genome shotgun (WGS) entry which is preliminary data.</text>
</comment>
<dbReference type="Pfam" id="PF04326">
    <property type="entry name" value="SLFN_AlbA_2"/>
    <property type="match status" value="1"/>
</dbReference>
<feature type="domain" description="Schlafen AlbA-2" evidence="1">
    <location>
        <begin position="40"/>
        <end position="136"/>
    </location>
</feature>
<evidence type="ECO:0000313" key="2">
    <source>
        <dbReference type="EMBL" id="MEZ0165825.1"/>
    </source>
</evidence>
<evidence type="ECO:0000259" key="1">
    <source>
        <dbReference type="Pfam" id="PF04326"/>
    </source>
</evidence>
<dbReference type="InterPro" id="IPR038461">
    <property type="entry name" value="Schlafen_AlbA_2_dom_sf"/>
</dbReference>
<dbReference type="EMBL" id="JBGFTU010000015">
    <property type="protein sequence ID" value="MEZ0165825.1"/>
    <property type="molecule type" value="Genomic_DNA"/>
</dbReference>
<dbReference type="Gene3D" id="6.10.10.130">
    <property type="match status" value="1"/>
</dbReference>
<dbReference type="RefSeq" id="WP_370442051.1">
    <property type="nucleotide sequence ID" value="NZ_JBGFTU010000015.1"/>
</dbReference>